<dbReference type="AlphaFoldDB" id="A0A0A9DHQ8"/>
<evidence type="ECO:0000256" key="1">
    <source>
        <dbReference type="SAM" id="MobiDB-lite"/>
    </source>
</evidence>
<organism evidence="2">
    <name type="scientific">Arundo donax</name>
    <name type="common">Giant reed</name>
    <name type="synonym">Donax arundinaceus</name>
    <dbReference type="NCBI Taxonomy" id="35708"/>
    <lineage>
        <taxon>Eukaryota</taxon>
        <taxon>Viridiplantae</taxon>
        <taxon>Streptophyta</taxon>
        <taxon>Embryophyta</taxon>
        <taxon>Tracheophyta</taxon>
        <taxon>Spermatophyta</taxon>
        <taxon>Magnoliopsida</taxon>
        <taxon>Liliopsida</taxon>
        <taxon>Poales</taxon>
        <taxon>Poaceae</taxon>
        <taxon>PACMAD clade</taxon>
        <taxon>Arundinoideae</taxon>
        <taxon>Arundineae</taxon>
        <taxon>Arundo</taxon>
    </lineage>
</organism>
<feature type="region of interest" description="Disordered" evidence="1">
    <location>
        <begin position="1"/>
        <end position="31"/>
    </location>
</feature>
<proteinExistence type="predicted"/>
<evidence type="ECO:0000313" key="2">
    <source>
        <dbReference type="EMBL" id="JAD86213.1"/>
    </source>
</evidence>
<sequence>MSNLCSKDVNQSNKYLQDSGNGDSHVAHQSC</sequence>
<name>A0A0A9DHQ8_ARUDO</name>
<reference evidence="2" key="1">
    <citation type="submission" date="2014-09" db="EMBL/GenBank/DDBJ databases">
        <authorList>
            <person name="Magalhaes I.L.F."/>
            <person name="Oliveira U."/>
            <person name="Santos F.R."/>
            <person name="Vidigal T.H.D.A."/>
            <person name="Brescovit A.D."/>
            <person name="Santos A.J."/>
        </authorList>
    </citation>
    <scope>NUCLEOTIDE SEQUENCE</scope>
    <source>
        <tissue evidence="2">Shoot tissue taken approximately 20 cm above the soil surface</tissue>
    </source>
</reference>
<dbReference type="EMBL" id="GBRH01211682">
    <property type="protein sequence ID" value="JAD86213.1"/>
    <property type="molecule type" value="Transcribed_RNA"/>
</dbReference>
<accession>A0A0A9DHQ8</accession>
<protein>
    <submittedName>
        <fullName evidence="2">Gpt</fullName>
    </submittedName>
</protein>
<reference evidence="2" key="2">
    <citation type="journal article" date="2015" name="Data Brief">
        <title>Shoot transcriptome of the giant reed, Arundo donax.</title>
        <authorList>
            <person name="Barrero R.A."/>
            <person name="Guerrero F.D."/>
            <person name="Moolhuijzen P."/>
            <person name="Goolsby J.A."/>
            <person name="Tidwell J."/>
            <person name="Bellgard S.E."/>
            <person name="Bellgard M.I."/>
        </authorList>
    </citation>
    <scope>NUCLEOTIDE SEQUENCE</scope>
    <source>
        <tissue evidence="2">Shoot tissue taken approximately 20 cm above the soil surface</tissue>
    </source>
</reference>